<dbReference type="GO" id="GO:0055085">
    <property type="term" value="P:transmembrane transport"/>
    <property type="evidence" value="ECO:0007669"/>
    <property type="project" value="InterPro"/>
</dbReference>
<evidence type="ECO:0000313" key="9">
    <source>
        <dbReference type="Proteomes" id="UP000198238"/>
    </source>
</evidence>
<dbReference type="AlphaFoldDB" id="A0A220S4L7"/>
<keyword evidence="6" id="KW-1133">Transmembrane helix</keyword>
<protein>
    <submittedName>
        <fullName evidence="8">Malonate transporter</fullName>
    </submittedName>
</protein>
<evidence type="ECO:0000256" key="5">
    <source>
        <dbReference type="ARBA" id="ARBA00022692"/>
    </source>
</evidence>
<comment type="similarity">
    <text evidence="2">Belongs to the auxin efflux carrier (TC 2.A.69) family.</text>
</comment>
<evidence type="ECO:0000256" key="6">
    <source>
        <dbReference type="ARBA" id="ARBA00022989"/>
    </source>
</evidence>
<keyword evidence="4" id="KW-1003">Cell membrane</keyword>
<evidence type="ECO:0000256" key="7">
    <source>
        <dbReference type="ARBA" id="ARBA00023136"/>
    </source>
</evidence>
<keyword evidence="9" id="KW-1185">Reference proteome</keyword>
<keyword evidence="3" id="KW-0813">Transport</keyword>
<dbReference type="InterPro" id="IPR038770">
    <property type="entry name" value="Na+/solute_symporter_sf"/>
</dbReference>
<dbReference type="PANTHER" id="PTHR36838">
    <property type="entry name" value="AUXIN EFFLUX CARRIER FAMILY PROTEIN"/>
    <property type="match status" value="1"/>
</dbReference>
<dbReference type="Pfam" id="PF03547">
    <property type="entry name" value="Mem_trans"/>
    <property type="match status" value="2"/>
</dbReference>
<dbReference type="InterPro" id="IPR004776">
    <property type="entry name" value="Mem_transp_PIN-like"/>
</dbReference>
<dbReference type="Gene3D" id="1.20.1530.20">
    <property type="match status" value="1"/>
</dbReference>
<evidence type="ECO:0000256" key="1">
    <source>
        <dbReference type="ARBA" id="ARBA00004651"/>
    </source>
</evidence>
<proteinExistence type="inferred from homology"/>
<reference evidence="8 9" key="1">
    <citation type="submission" date="2017-06" db="EMBL/GenBank/DDBJ databases">
        <title>Neisseria chenwenguii sp. nov., isolated from the intestinal contents of Tibetan Plateau Pika in Yushu, Qinghai Province, China.</title>
        <authorList>
            <person name="Zhang G."/>
        </authorList>
    </citation>
    <scope>NUCLEOTIDE SEQUENCE [LARGE SCALE GENOMIC DNA]</scope>
    <source>
        <strain evidence="8 9">10023</strain>
    </source>
</reference>
<evidence type="ECO:0000313" key="8">
    <source>
        <dbReference type="EMBL" id="ASK28461.1"/>
    </source>
</evidence>
<keyword evidence="5" id="KW-0812">Transmembrane</keyword>
<evidence type="ECO:0000256" key="3">
    <source>
        <dbReference type="ARBA" id="ARBA00022448"/>
    </source>
</evidence>
<gene>
    <name evidence="8" type="ORF">BG910_05050</name>
</gene>
<keyword evidence="7" id="KW-0472">Membrane</keyword>
<dbReference type="KEGG" id="nei:BG910_05050"/>
<evidence type="ECO:0000256" key="2">
    <source>
        <dbReference type="ARBA" id="ARBA00010145"/>
    </source>
</evidence>
<comment type="subcellular location">
    <subcellularLocation>
        <location evidence="1">Cell membrane</location>
        <topology evidence="1">Multi-pass membrane protein</topology>
    </subcellularLocation>
</comment>
<dbReference type="OrthoDB" id="9805563at2"/>
<dbReference type="GO" id="GO:0005886">
    <property type="term" value="C:plasma membrane"/>
    <property type="evidence" value="ECO:0007669"/>
    <property type="project" value="UniProtKB-SubCell"/>
</dbReference>
<dbReference type="PANTHER" id="PTHR36838:SF4">
    <property type="entry name" value="AUXIN EFFLUX CARRIER FAMILY PROTEIN"/>
    <property type="match status" value="1"/>
</dbReference>
<organism evidence="8 9">
    <name type="scientific">Neisseria chenwenguii</name>
    <dbReference type="NCBI Taxonomy" id="1853278"/>
    <lineage>
        <taxon>Bacteria</taxon>
        <taxon>Pseudomonadati</taxon>
        <taxon>Pseudomonadota</taxon>
        <taxon>Betaproteobacteria</taxon>
        <taxon>Neisseriales</taxon>
        <taxon>Neisseriaceae</taxon>
        <taxon>Neisseria</taxon>
    </lineage>
</organism>
<name>A0A220S4L7_9NEIS</name>
<evidence type="ECO:0000256" key="4">
    <source>
        <dbReference type="ARBA" id="ARBA00022475"/>
    </source>
</evidence>
<accession>A0A220S4L7</accession>
<dbReference type="EMBL" id="CP022278">
    <property type="protein sequence ID" value="ASK28461.1"/>
    <property type="molecule type" value="Genomic_DNA"/>
</dbReference>
<dbReference type="Proteomes" id="UP000198238">
    <property type="component" value="Chromosome"/>
</dbReference>
<sequence length="299" mass="30848">MLLAVGVFVRRVGMIDAAFVAQAAKIVFYFGLPCLLFDKLLQGEIHLGEQAQLLTAGVVSVLACYLLGEAFAWKFVPDVRDKGVFVQSVFRGNLGTMGLAYVINAYGDVGVAGGAIYTGAITFLFNILGVICLSRTQTGSFGAKLLGTLNKIAANPLIIAIMISALLQMLHFLPPKPVMKGVGYVADLAVPLALICAGAAFDFRSLGRLGDVSMLGSIGRLIVAPAVAVAVCLMFGLRGMPLGIVFLMAATPVAAAAYPMVKAMGGNDTAAANVAGITTLGSGFSAAAGIVILRSLGLM</sequence>